<dbReference type="STRING" id="1090615.SAMN04515671_0670"/>
<dbReference type="InterPro" id="IPR001345">
    <property type="entry name" value="PG/BPGM_mutase_AS"/>
</dbReference>
<name>A0A1H0IVA4_9ACTN</name>
<dbReference type="PANTHER" id="PTHR46192">
    <property type="entry name" value="BROAD-RANGE ACID PHOSPHATASE DET1"/>
    <property type="match status" value="1"/>
</dbReference>
<accession>A0A1H0IVA4</accession>
<dbReference type="InterPro" id="IPR052765">
    <property type="entry name" value="PGM-Related"/>
</dbReference>
<dbReference type="CDD" id="cd07067">
    <property type="entry name" value="HP_PGM_like"/>
    <property type="match status" value="1"/>
</dbReference>
<dbReference type="GO" id="GO:0003824">
    <property type="term" value="F:catalytic activity"/>
    <property type="evidence" value="ECO:0007669"/>
    <property type="project" value="InterPro"/>
</dbReference>
<evidence type="ECO:0000313" key="4">
    <source>
        <dbReference type="Proteomes" id="UP000198741"/>
    </source>
</evidence>
<keyword evidence="4" id="KW-1185">Reference proteome</keyword>
<feature type="binding site" evidence="2">
    <location>
        <position position="63"/>
    </location>
    <ligand>
        <name>substrate</name>
    </ligand>
</feature>
<dbReference type="Gene3D" id="3.40.50.1240">
    <property type="entry name" value="Phosphoglycerate mutase-like"/>
    <property type="match status" value="1"/>
</dbReference>
<dbReference type="AlphaFoldDB" id="A0A1H0IVA4"/>
<evidence type="ECO:0000256" key="2">
    <source>
        <dbReference type="PIRSR" id="PIRSR613078-2"/>
    </source>
</evidence>
<dbReference type="Pfam" id="PF00300">
    <property type="entry name" value="His_Phos_1"/>
    <property type="match status" value="1"/>
</dbReference>
<dbReference type="EMBL" id="LT629710">
    <property type="protein sequence ID" value="SDO35444.1"/>
    <property type="molecule type" value="Genomic_DNA"/>
</dbReference>
<dbReference type="SUPFAM" id="SSF53254">
    <property type="entry name" value="Phosphoglycerate mutase-like"/>
    <property type="match status" value="1"/>
</dbReference>
<feature type="active site" description="Tele-phosphohistidine intermediate" evidence="1">
    <location>
        <position position="8"/>
    </location>
</feature>
<reference evidence="3 4" key="1">
    <citation type="submission" date="2016-10" db="EMBL/GenBank/DDBJ databases">
        <authorList>
            <person name="de Groot N.N."/>
        </authorList>
    </citation>
    <scope>NUCLEOTIDE SEQUENCE [LARGE SCALE GENOMIC DNA]</scope>
    <source>
        <strain evidence="4">P4-7,KCTC 19426,CECT 7604</strain>
    </source>
</reference>
<dbReference type="PROSITE" id="PS00175">
    <property type="entry name" value="PG_MUTASE"/>
    <property type="match status" value="1"/>
</dbReference>
<feature type="binding site" evidence="2">
    <location>
        <begin position="7"/>
        <end position="14"/>
    </location>
    <ligand>
        <name>substrate</name>
    </ligand>
</feature>
<dbReference type="InterPro" id="IPR013078">
    <property type="entry name" value="His_Pase_superF_clade-1"/>
</dbReference>
<dbReference type="SMART" id="SM00855">
    <property type="entry name" value="PGAM"/>
    <property type="match status" value="1"/>
</dbReference>
<proteinExistence type="predicted"/>
<protein>
    <submittedName>
        <fullName evidence="3">Broad specificity phosphatase PhoE</fullName>
    </submittedName>
</protein>
<dbReference type="InterPro" id="IPR029033">
    <property type="entry name" value="His_PPase_superfam"/>
</dbReference>
<dbReference type="Proteomes" id="UP000198741">
    <property type="component" value="Chromosome I"/>
</dbReference>
<gene>
    <name evidence="3" type="ORF">SAMN04515671_0670</name>
</gene>
<feature type="active site" description="Proton donor/acceptor" evidence="1">
    <location>
        <position position="88"/>
    </location>
</feature>
<evidence type="ECO:0000313" key="3">
    <source>
        <dbReference type="EMBL" id="SDO35444.1"/>
    </source>
</evidence>
<sequence>MRLILIRHGESVGNVDESAFCLIPDHAMDLTDVGVQQAKDAGARLRELLGPQPVDVFVSPYRRTWQTLEHLALGSRIRRVREEPRLREQDWGNLQDLASQQRQKRERNAFGHFFYRLDSGESGADVYDRLTGFLTGLTSPWADDAGEQDRTVLLVTHGLAMRLACMALMGWTVSEFEALSNPVNGDFRVLTRLDTNGSSTGGGLLGLGPAWVLDRPFDTWK</sequence>
<evidence type="ECO:0000256" key="1">
    <source>
        <dbReference type="PIRSR" id="PIRSR613078-1"/>
    </source>
</evidence>
<organism evidence="3 4">
    <name type="scientific">Nakamurella panacisegetis</name>
    <dbReference type="NCBI Taxonomy" id="1090615"/>
    <lineage>
        <taxon>Bacteria</taxon>
        <taxon>Bacillati</taxon>
        <taxon>Actinomycetota</taxon>
        <taxon>Actinomycetes</taxon>
        <taxon>Nakamurellales</taxon>
        <taxon>Nakamurellaceae</taxon>
        <taxon>Nakamurella</taxon>
    </lineage>
</organism>